<dbReference type="InterPro" id="IPR006097">
    <property type="entry name" value="Glu/Leu/Phe/Val/Trp_DH_dimer"/>
</dbReference>
<keyword evidence="6" id="KW-0547">Nucleotide-binding</keyword>
<evidence type="ECO:0000256" key="4">
    <source>
        <dbReference type="PIRNR" id="PIRNR000185"/>
    </source>
</evidence>
<evidence type="ECO:0000256" key="6">
    <source>
        <dbReference type="PIRSR" id="PIRSR000185-2"/>
    </source>
</evidence>
<dbReference type="PIRSF" id="PIRSF000185">
    <property type="entry name" value="Glu_DH"/>
    <property type="match status" value="1"/>
</dbReference>
<keyword evidence="6" id="KW-0520">NAD</keyword>
<dbReference type="Pfam" id="PF02812">
    <property type="entry name" value="ELFV_dehydrog_N"/>
    <property type="match status" value="1"/>
</dbReference>
<dbReference type="PANTHER" id="PTHR11606">
    <property type="entry name" value="GLUTAMATE DEHYDROGENASE"/>
    <property type="match status" value="1"/>
</dbReference>
<keyword evidence="11" id="KW-1185">Reference proteome</keyword>
<feature type="active site" description="Proton donor" evidence="5">
    <location>
        <position position="104"/>
    </location>
</feature>
<name>A0A1I2WNM2_9FIRM</name>
<protein>
    <recommendedName>
        <fullName evidence="2 4">Glutamate dehydrogenase</fullName>
    </recommendedName>
</protein>
<dbReference type="OrthoDB" id="9803297at2"/>
<evidence type="ECO:0000256" key="7">
    <source>
        <dbReference type="PIRSR" id="PIRSR000185-3"/>
    </source>
</evidence>
<dbReference type="AlphaFoldDB" id="A0A1I2WNM2"/>
<dbReference type="InterPro" id="IPR033524">
    <property type="entry name" value="Glu/Leu/Phe/Val_DH_AS"/>
</dbReference>
<dbReference type="InterPro" id="IPR014362">
    <property type="entry name" value="Glu_DH"/>
</dbReference>
<dbReference type="PANTHER" id="PTHR11606:SF13">
    <property type="entry name" value="GLUTAMATE DEHYDROGENASE 1, MITOCHONDRIAL"/>
    <property type="match status" value="1"/>
</dbReference>
<dbReference type="InterPro" id="IPR006096">
    <property type="entry name" value="Glu/Leu/Phe/Val/Trp_DH_C"/>
</dbReference>
<evidence type="ECO:0000313" key="10">
    <source>
        <dbReference type="EMBL" id="SFH02782.1"/>
    </source>
</evidence>
<dbReference type="Gene3D" id="3.40.50.720">
    <property type="entry name" value="NAD(P)-binding Rossmann-like Domain"/>
    <property type="match status" value="1"/>
</dbReference>
<evidence type="ECO:0000259" key="9">
    <source>
        <dbReference type="SMART" id="SM00839"/>
    </source>
</evidence>
<organism evidence="10 11">
    <name type="scientific">Desulfotruncus arcticus DSM 17038</name>
    <dbReference type="NCBI Taxonomy" id="1121424"/>
    <lineage>
        <taxon>Bacteria</taxon>
        <taxon>Bacillati</taxon>
        <taxon>Bacillota</taxon>
        <taxon>Clostridia</taxon>
        <taxon>Eubacteriales</taxon>
        <taxon>Desulfallaceae</taxon>
        <taxon>Desulfotruncus</taxon>
    </lineage>
</organism>
<comment type="similarity">
    <text evidence="1 4 8">Belongs to the Glu/Leu/Phe/Val dehydrogenases family.</text>
</comment>
<accession>A0A1I2WNM2</accession>
<sequence>MNNTALGIALAQLEEAANIAGLQPETLAMLCEPQRVLIVNFPVKLDSGKTIFFTGYRVHHNHALGQIQGGTRFSPDETLDDIKALAMWMTVKNSLNGIPAGGGKGGVRCDPGVLSEAELERVCRAYIRSIAPLIGPGVDFPGADIGTGADTQSWMLDEWEQVHGMRHEPSAVSGKAVALGGSQGRAAATGLGVSLAVRETCKATGWDIKGLRVAVQGYGKVGSWAARILDSFGAKIVAVSDVHGAIYNENGFNIAKLNSYMEKYNTLIDFPGAQAMTNLELLTCPCDVLIPAAVQGVVTVEMACNIKAKLVVEGANGPTTPDAEKILTERGVKVVPDILANGGGTVIAYLERVQGTYGYYWVEKEVHRKYDEMFTETFNIVYRTAEVEKISMRMAAWVRALRRVEEAIKARGWV</sequence>
<reference evidence="11" key="1">
    <citation type="submission" date="2016-10" db="EMBL/GenBank/DDBJ databases">
        <authorList>
            <person name="Varghese N."/>
            <person name="Submissions S."/>
        </authorList>
    </citation>
    <scope>NUCLEOTIDE SEQUENCE [LARGE SCALE GENOMIC DNA]</scope>
    <source>
        <strain evidence="11">DSM 17038</strain>
    </source>
</reference>
<evidence type="ECO:0000256" key="3">
    <source>
        <dbReference type="ARBA" id="ARBA00023002"/>
    </source>
</evidence>
<evidence type="ECO:0000256" key="8">
    <source>
        <dbReference type="RuleBase" id="RU004417"/>
    </source>
</evidence>
<dbReference type="InterPro" id="IPR036291">
    <property type="entry name" value="NAD(P)-bd_dom_sf"/>
</dbReference>
<proteinExistence type="inferred from homology"/>
<dbReference type="SUPFAM" id="SSF51735">
    <property type="entry name" value="NAD(P)-binding Rossmann-fold domains"/>
    <property type="match status" value="1"/>
</dbReference>
<dbReference type="EMBL" id="FOOX01000014">
    <property type="protein sequence ID" value="SFH02782.1"/>
    <property type="molecule type" value="Genomic_DNA"/>
</dbReference>
<feature type="site" description="Important for catalysis" evidence="7">
    <location>
        <position position="144"/>
    </location>
</feature>
<feature type="binding site" evidence="6">
    <location>
        <position position="189"/>
    </location>
    <ligand>
        <name>NAD(+)</name>
        <dbReference type="ChEBI" id="CHEBI:57540"/>
    </ligand>
</feature>
<dbReference type="GO" id="GO:0006538">
    <property type="term" value="P:L-glutamate catabolic process"/>
    <property type="evidence" value="ECO:0007669"/>
    <property type="project" value="TreeGrafter"/>
</dbReference>
<dbReference type="PRINTS" id="PR00082">
    <property type="entry name" value="GLFDHDRGNASE"/>
</dbReference>
<dbReference type="CDD" id="cd01076">
    <property type="entry name" value="NAD_bind_1_Glu_DH"/>
    <property type="match status" value="1"/>
</dbReference>
<dbReference type="SMART" id="SM00839">
    <property type="entry name" value="ELFV_dehydrog"/>
    <property type="match status" value="1"/>
</dbReference>
<feature type="binding site" evidence="6">
    <location>
        <position position="92"/>
    </location>
    <ligand>
        <name>substrate</name>
    </ligand>
</feature>
<dbReference type="Pfam" id="PF00208">
    <property type="entry name" value="ELFV_dehydrog"/>
    <property type="match status" value="1"/>
</dbReference>
<feature type="domain" description="Glutamate/phenylalanine/leucine/valine/L-tryptophan dehydrogenase C-terminal" evidence="9">
    <location>
        <begin position="182"/>
        <end position="412"/>
    </location>
</feature>
<dbReference type="SUPFAM" id="SSF53223">
    <property type="entry name" value="Aminoacid dehydrogenase-like, N-terminal domain"/>
    <property type="match status" value="1"/>
</dbReference>
<gene>
    <name evidence="10" type="ORF">SAMN05660649_03556</name>
</gene>
<dbReference type="PROSITE" id="PS00074">
    <property type="entry name" value="GLFV_DEHYDROGENASE"/>
    <property type="match status" value="1"/>
</dbReference>
<keyword evidence="3 4" id="KW-0560">Oxidoreductase</keyword>
<dbReference type="InterPro" id="IPR033922">
    <property type="entry name" value="NAD_bind_Glu_DH"/>
</dbReference>
<dbReference type="RefSeq" id="WP_092472804.1">
    <property type="nucleotide sequence ID" value="NZ_FOOX01000014.1"/>
</dbReference>
<dbReference type="GO" id="GO:0004352">
    <property type="term" value="F:glutamate dehydrogenase (NAD+) activity"/>
    <property type="evidence" value="ECO:0007669"/>
    <property type="project" value="TreeGrafter"/>
</dbReference>
<dbReference type="Proteomes" id="UP000199337">
    <property type="component" value="Unassembled WGS sequence"/>
</dbReference>
<dbReference type="InterPro" id="IPR006095">
    <property type="entry name" value="Glu/Leu/Phe/Val/Trp_DH"/>
</dbReference>
<evidence type="ECO:0000256" key="1">
    <source>
        <dbReference type="ARBA" id="ARBA00006382"/>
    </source>
</evidence>
<evidence type="ECO:0000256" key="5">
    <source>
        <dbReference type="PIRSR" id="PIRSR000185-1"/>
    </source>
</evidence>
<evidence type="ECO:0000313" key="11">
    <source>
        <dbReference type="Proteomes" id="UP000199337"/>
    </source>
</evidence>
<dbReference type="GO" id="GO:0000166">
    <property type="term" value="F:nucleotide binding"/>
    <property type="evidence" value="ECO:0007669"/>
    <property type="project" value="UniProtKB-KW"/>
</dbReference>
<dbReference type="STRING" id="341036.SAMN05660649_03556"/>
<dbReference type="InterPro" id="IPR046346">
    <property type="entry name" value="Aminoacid_DH-like_N_sf"/>
</dbReference>
<evidence type="ECO:0000256" key="2">
    <source>
        <dbReference type="ARBA" id="ARBA00012896"/>
    </source>
</evidence>
<dbReference type="Gene3D" id="3.40.50.10860">
    <property type="entry name" value="Leucine Dehydrogenase, chain A, domain 1"/>
    <property type="match status" value="1"/>
</dbReference>